<dbReference type="AlphaFoldDB" id="U5VQ68"/>
<evidence type="ECO:0000313" key="2">
    <source>
        <dbReference type="EMBL" id="AGZ38962.1"/>
    </source>
</evidence>
<dbReference type="InterPro" id="IPR036237">
    <property type="entry name" value="Xyl_isomerase-like_sf"/>
</dbReference>
<dbReference type="SUPFAM" id="SSF51658">
    <property type="entry name" value="Xylose isomerase-like"/>
    <property type="match status" value="1"/>
</dbReference>
<proteinExistence type="predicted"/>
<dbReference type="eggNOG" id="COG1082">
    <property type="taxonomic scope" value="Bacteria"/>
</dbReference>
<evidence type="ECO:0000259" key="1">
    <source>
        <dbReference type="Pfam" id="PF01261"/>
    </source>
</evidence>
<gene>
    <name evidence="2" type="ORF">AFR_03365</name>
</gene>
<dbReference type="Pfam" id="PF01261">
    <property type="entry name" value="AP_endonuc_2"/>
    <property type="match status" value="1"/>
</dbReference>
<accession>U5VQ68</accession>
<sequence length="268" mass="28425">MPGWGYQLPADRVLREMREVGLTATEFGPDGFLPTDEILRDLGLSAIGGFVPVILHDPGHEPAVDFERFVAAGADTVVLAAATGQDGYDSRPVLDARGWQSLLTNLDKLAAAARERGLRAVLHPHVGTMVEQTAEVERVLDGCGIGLCLDTGHLLIGGTDPVVLAQRAGDRIAHVHAKDVDDSVAAEVRAGRLGYTEAVGAGMYKPIGDGDVDFAAVAAALQRHDYDGWWVLEQDTILTGEPAGEGPIADVRLSAGRLREILAAQAKR</sequence>
<dbReference type="Proteomes" id="UP000017746">
    <property type="component" value="Chromosome"/>
</dbReference>
<dbReference type="KEGG" id="afs:AFR_03365"/>
<dbReference type="STRING" id="1246995.AFR_03365"/>
<dbReference type="Gene3D" id="3.20.20.150">
    <property type="entry name" value="Divalent-metal-dependent TIM barrel enzymes"/>
    <property type="match status" value="1"/>
</dbReference>
<evidence type="ECO:0000313" key="3">
    <source>
        <dbReference type="Proteomes" id="UP000017746"/>
    </source>
</evidence>
<dbReference type="PATRIC" id="fig|1246995.3.peg.677"/>
<name>U5VQ68_9ACTN</name>
<feature type="domain" description="Xylose isomerase-like TIM barrel" evidence="1">
    <location>
        <begin position="67"/>
        <end position="235"/>
    </location>
</feature>
<dbReference type="InterPro" id="IPR050312">
    <property type="entry name" value="IolE/XylAMocC-like"/>
</dbReference>
<dbReference type="PANTHER" id="PTHR12110">
    <property type="entry name" value="HYDROXYPYRUVATE ISOMERASE"/>
    <property type="match status" value="1"/>
</dbReference>
<organism evidence="2 3">
    <name type="scientific">Actinoplanes friuliensis DSM 7358</name>
    <dbReference type="NCBI Taxonomy" id="1246995"/>
    <lineage>
        <taxon>Bacteria</taxon>
        <taxon>Bacillati</taxon>
        <taxon>Actinomycetota</taxon>
        <taxon>Actinomycetes</taxon>
        <taxon>Micromonosporales</taxon>
        <taxon>Micromonosporaceae</taxon>
        <taxon>Actinoplanes</taxon>
    </lineage>
</organism>
<dbReference type="InterPro" id="IPR013022">
    <property type="entry name" value="Xyl_isomerase-like_TIM-brl"/>
</dbReference>
<reference evidence="2 3" key="1">
    <citation type="journal article" date="2014" name="J. Biotechnol.">
        <title>Complete genome sequence of the actinobacterium Actinoplanes friuliensis HAG 010964, producer of the lipopeptide antibiotic friulimycin.</title>
        <authorList>
            <person name="Ruckert C."/>
            <person name="Szczepanowski R."/>
            <person name="Albersmeier A."/>
            <person name="Goesmann A."/>
            <person name="Fischer N."/>
            <person name="Steinkamper A."/>
            <person name="Puhler A."/>
            <person name="Biener R."/>
            <person name="Schwartz D."/>
            <person name="Kalinowski J."/>
        </authorList>
    </citation>
    <scope>NUCLEOTIDE SEQUENCE [LARGE SCALE GENOMIC DNA]</scope>
    <source>
        <strain evidence="2 3">DSM 7358</strain>
    </source>
</reference>
<keyword evidence="3" id="KW-1185">Reference proteome</keyword>
<protein>
    <submittedName>
        <fullName evidence="2">2-keto-myo-inositol dehydratase</fullName>
    </submittedName>
</protein>
<dbReference type="HOGENOM" id="CLU_059523_0_1_11"/>
<dbReference type="EMBL" id="CP006272">
    <property type="protein sequence ID" value="AGZ38962.1"/>
    <property type="molecule type" value="Genomic_DNA"/>
</dbReference>
<dbReference type="PANTHER" id="PTHR12110:SF41">
    <property type="entry name" value="INOSOSE DEHYDRATASE"/>
    <property type="match status" value="1"/>
</dbReference>